<evidence type="ECO:0000256" key="3">
    <source>
        <dbReference type="ARBA" id="ARBA00022490"/>
    </source>
</evidence>
<keyword evidence="5" id="KW-0206">Cytoskeleton</keyword>
<dbReference type="Proteomes" id="UP001605036">
    <property type="component" value="Unassembled WGS sequence"/>
</dbReference>
<accession>A0ABD1ZHE1</accession>
<evidence type="ECO:0000256" key="6">
    <source>
        <dbReference type="ARBA" id="ARBA00023273"/>
    </source>
</evidence>
<sequence>MEKVLAEINLPTATLDVDVATFVDICCAILDIPVYKSRVESLHLMFSLYLELRDHARQFSCEASDWVGSSR</sequence>
<comment type="caution">
    <text evidence="7">The sequence shown here is derived from an EMBL/GenBank/DDBJ whole genome shotgun (WGS) entry which is preliminary data.</text>
</comment>
<dbReference type="GO" id="GO:0120025">
    <property type="term" value="C:plasma membrane bounded cell projection"/>
    <property type="evidence" value="ECO:0007669"/>
    <property type="project" value="UniProtKB-ARBA"/>
</dbReference>
<comment type="subcellular location">
    <subcellularLocation>
        <location evidence="1">Cytoplasm</location>
        <location evidence="1">Cytoskeleton</location>
        <location evidence="1">Cilium basal body</location>
    </subcellularLocation>
</comment>
<proteinExistence type="inferred from homology"/>
<dbReference type="PANTHER" id="PTHR13376:SF0">
    <property type="entry name" value="INTRAFLAGELLAR TRANSPORT PROTEIN 46 HOMOLOG"/>
    <property type="match status" value="1"/>
</dbReference>
<evidence type="ECO:0000313" key="7">
    <source>
        <dbReference type="EMBL" id="KAL2649674.1"/>
    </source>
</evidence>
<dbReference type="AlphaFoldDB" id="A0ABD1ZHE1"/>
<keyword evidence="4" id="KW-0969">Cilium</keyword>
<reference evidence="7 8" key="1">
    <citation type="submission" date="2024-09" db="EMBL/GenBank/DDBJ databases">
        <title>Chromosome-scale assembly of Riccia fluitans.</title>
        <authorList>
            <person name="Paukszto L."/>
            <person name="Sawicki J."/>
            <person name="Karawczyk K."/>
            <person name="Piernik-Szablinska J."/>
            <person name="Szczecinska M."/>
            <person name="Mazdziarz M."/>
        </authorList>
    </citation>
    <scope>NUCLEOTIDE SEQUENCE [LARGE SCALE GENOMIC DNA]</scope>
    <source>
        <strain evidence="7">Rf_01</strain>
        <tissue evidence="7">Aerial parts of the thallus</tissue>
    </source>
</reference>
<dbReference type="EMBL" id="JBHFFA010000001">
    <property type="protein sequence ID" value="KAL2649674.1"/>
    <property type="molecule type" value="Genomic_DNA"/>
</dbReference>
<keyword evidence="3" id="KW-0963">Cytoplasm</keyword>
<evidence type="ECO:0000256" key="2">
    <source>
        <dbReference type="ARBA" id="ARBA00007700"/>
    </source>
</evidence>
<dbReference type="PANTHER" id="PTHR13376">
    <property type="entry name" value="INTRAFLAGELLAR TRANSPORT PROTEIN 46 HOMOLOG"/>
    <property type="match status" value="1"/>
</dbReference>
<keyword evidence="8" id="KW-1185">Reference proteome</keyword>
<evidence type="ECO:0000313" key="8">
    <source>
        <dbReference type="Proteomes" id="UP001605036"/>
    </source>
</evidence>
<keyword evidence="6" id="KW-0966">Cell projection</keyword>
<organism evidence="7 8">
    <name type="scientific">Riccia fluitans</name>
    <dbReference type="NCBI Taxonomy" id="41844"/>
    <lineage>
        <taxon>Eukaryota</taxon>
        <taxon>Viridiplantae</taxon>
        <taxon>Streptophyta</taxon>
        <taxon>Embryophyta</taxon>
        <taxon>Marchantiophyta</taxon>
        <taxon>Marchantiopsida</taxon>
        <taxon>Marchantiidae</taxon>
        <taxon>Marchantiales</taxon>
        <taxon>Ricciaceae</taxon>
        <taxon>Riccia</taxon>
    </lineage>
</organism>
<protein>
    <submittedName>
        <fullName evidence="7">Uncharacterized protein</fullName>
    </submittedName>
</protein>
<evidence type="ECO:0000256" key="5">
    <source>
        <dbReference type="ARBA" id="ARBA00023212"/>
    </source>
</evidence>
<dbReference type="InterPro" id="IPR022088">
    <property type="entry name" value="Intraflagellar_transp_cmplxB"/>
</dbReference>
<evidence type="ECO:0000256" key="4">
    <source>
        <dbReference type="ARBA" id="ARBA00023069"/>
    </source>
</evidence>
<dbReference type="Pfam" id="PF12317">
    <property type="entry name" value="IFT46_B_C"/>
    <property type="match status" value="1"/>
</dbReference>
<gene>
    <name evidence="7" type="ORF">R1flu_017802</name>
</gene>
<comment type="similarity">
    <text evidence="2">Belongs to the IFT46 family.</text>
</comment>
<evidence type="ECO:0000256" key="1">
    <source>
        <dbReference type="ARBA" id="ARBA00004120"/>
    </source>
</evidence>
<name>A0ABD1ZHE1_9MARC</name>